<feature type="compositionally biased region" description="Basic and acidic residues" evidence="1">
    <location>
        <begin position="1"/>
        <end position="22"/>
    </location>
</feature>
<dbReference type="EMBL" id="JAAWVQ010026814">
    <property type="protein sequence ID" value="MBN3273021.1"/>
    <property type="molecule type" value="Genomic_DNA"/>
</dbReference>
<evidence type="ECO:0000313" key="3">
    <source>
        <dbReference type="EMBL" id="MBN3273021.1"/>
    </source>
</evidence>
<feature type="compositionally biased region" description="Polar residues" evidence="1">
    <location>
        <begin position="259"/>
        <end position="283"/>
    </location>
</feature>
<feature type="compositionally biased region" description="Low complexity" evidence="1">
    <location>
        <begin position="232"/>
        <end position="243"/>
    </location>
</feature>
<dbReference type="InterPro" id="IPR009471">
    <property type="entry name" value="Ten_N"/>
</dbReference>
<accession>A0ABS2XGB0</accession>
<dbReference type="Proteomes" id="UP001166093">
    <property type="component" value="Unassembled WGS sequence"/>
</dbReference>
<keyword evidence="4" id="KW-1185">Reference proteome</keyword>
<comment type="caution">
    <text evidence="3">The sequence shown here is derived from an EMBL/GenBank/DDBJ whole genome shotgun (WGS) entry which is preliminary data.</text>
</comment>
<dbReference type="PROSITE" id="PS51361">
    <property type="entry name" value="TENEURIN_N"/>
    <property type="match status" value="1"/>
</dbReference>
<feature type="region of interest" description="Disordered" evidence="1">
    <location>
        <begin position="108"/>
        <end position="194"/>
    </location>
</feature>
<feature type="region of interest" description="Disordered" evidence="1">
    <location>
        <begin position="1"/>
        <end position="51"/>
    </location>
</feature>
<feature type="compositionally biased region" description="Polar residues" evidence="1">
    <location>
        <begin position="137"/>
        <end position="154"/>
    </location>
</feature>
<feature type="non-terminal residue" evidence="3">
    <location>
        <position position="371"/>
    </location>
</feature>
<dbReference type="Pfam" id="PF06484">
    <property type="entry name" value="Ten_N"/>
    <property type="match status" value="1"/>
</dbReference>
<reference evidence="3" key="1">
    <citation type="journal article" date="2021" name="Cell">
        <title>Tracing the genetic footprints of vertebrate landing in non-teleost ray-finned fishes.</title>
        <authorList>
            <person name="Bi X."/>
            <person name="Wang K."/>
            <person name="Yang L."/>
            <person name="Pan H."/>
            <person name="Jiang H."/>
            <person name="Wei Q."/>
            <person name="Fang M."/>
            <person name="Yu H."/>
            <person name="Zhu C."/>
            <person name="Cai Y."/>
            <person name="He Y."/>
            <person name="Gan X."/>
            <person name="Zeng H."/>
            <person name="Yu D."/>
            <person name="Zhu Y."/>
            <person name="Jiang H."/>
            <person name="Qiu Q."/>
            <person name="Yang H."/>
            <person name="Zhang Y.E."/>
            <person name="Wang W."/>
            <person name="Zhu M."/>
            <person name="He S."/>
            <person name="Zhang G."/>
        </authorList>
    </citation>
    <scope>NUCLEOTIDE SEQUENCE</scope>
    <source>
        <strain evidence="3">Pddl_001</strain>
    </source>
</reference>
<sequence>MDVKERKPYRSLTARRDTERRYTNSVENEDSKLHPKSYSSSETLKAYDQDSRLAYGTRVKDMVHQESDEYCRQAADFSLRDMGFGEVLPPHSTGYRTDIGLPHRGYSISAGSDADTETDGITSPDHGVRMWGRSAKSGRSSCLSSRANSNLTLTDTEHENMENGPPLHCSSTSSTPFEQSPSPPPSLEANESQRRLLSNCVAQPTQDSDSEEELAPNSFLVRTGSGNLYAPTTTTTADDQTSTFQNHSRLRTPPLPISHTPNQHHAASINSLNRENYNPRSNPSPAPTDHSVPADIPLGSQEPASTQDNWLLNSNIPLETRNIAKQTFLETLQDNFIEMDIIGSARREGAYNDGYVTLQHSIFFLFLSVFH</sequence>
<evidence type="ECO:0000313" key="4">
    <source>
        <dbReference type="Proteomes" id="UP001166093"/>
    </source>
</evidence>
<feature type="compositionally biased region" description="Polar residues" evidence="1">
    <location>
        <begin position="169"/>
        <end position="180"/>
    </location>
</feature>
<proteinExistence type="predicted"/>
<organism evidence="3 4">
    <name type="scientific">Polyodon spathula</name>
    <name type="common">North American paddlefish</name>
    <name type="synonym">Squalus spathula</name>
    <dbReference type="NCBI Taxonomy" id="7913"/>
    <lineage>
        <taxon>Eukaryota</taxon>
        <taxon>Metazoa</taxon>
        <taxon>Chordata</taxon>
        <taxon>Craniata</taxon>
        <taxon>Vertebrata</taxon>
        <taxon>Euteleostomi</taxon>
        <taxon>Actinopterygii</taxon>
        <taxon>Chondrostei</taxon>
        <taxon>Acipenseriformes</taxon>
        <taxon>Polyodontidae</taxon>
        <taxon>Polyodon</taxon>
    </lineage>
</organism>
<gene>
    <name evidence="3" type="primary">Tenm4_1</name>
    <name evidence="3" type="ORF">GTO93_0017875</name>
</gene>
<feature type="non-terminal residue" evidence="3">
    <location>
        <position position="1"/>
    </location>
</feature>
<feature type="region of interest" description="Disordered" evidence="1">
    <location>
        <begin position="221"/>
        <end position="308"/>
    </location>
</feature>
<evidence type="ECO:0000256" key="1">
    <source>
        <dbReference type="SAM" id="MobiDB-lite"/>
    </source>
</evidence>
<name>A0ABS2XGB0_POLSP</name>
<evidence type="ECO:0000259" key="2">
    <source>
        <dbReference type="PROSITE" id="PS51361"/>
    </source>
</evidence>
<protein>
    <submittedName>
        <fullName evidence="3">TEN4 protein</fullName>
    </submittedName>
</protein>
<feature type="domain" description="Teneurin N-terminal" evidence="2">
    <location>
        <begin position="1"/>
        <end position="371"/>
    </location>
</feature>